<feature type="region of interest" description="Disordered" evidence="3">
    <location>
        <begin position="1"/>
        <end position="52"/>
    </location>
</feature>
<dbReference type="InterPro" id="IPR007201">
    <property type="entry name" value="Mei2-like_Rrm_C"/>
</dbReference>
<dbReference type="InterPro" id="IPR000504">
    <property type="entry name" value="RRM_dom"/>
</dbReference>
<protein>
    <submittedName>
        <fullName evidence="5">Meiosis protein</fullName>
    </submittedName>
</protein>
<dbReference type="PROSITE" id="PS50102">
    <property type="entry name" value="RRM"/>
    <property type="match status" value="1"/>
</dbReference>
<proteinExistence type="predicted"/>
<evidence type="ECO:0000259" key="4">
    <source>
        <dbReference type="PROSITE" id="PS50102"/>
    </source>
</evidence>
<gene>
    <name evidence="5" type="ORF">SPI_08284</name>
</gene>
<evidence type="ECO:0000256" key="2">
    <source>
        <dbReference type="PROSITE-ProRule" id="PRU00176"/>
    </source>
</evidence>
<dbReference type="Proteomes" id="UP000076874">
    <property type="component" value="Unassembled WGS sequence"/>
</dbReference>
<dbReference type="SUPFAM" id="SSF54928">
    <property type="entry name" value="RNA-binding domain, RBD"/>
    <property type="match status" value="1"/>
</dbReference>
<evidence type="ECO:0000313" key="6">
    <source>
        <dbReference type="Proteomes" id="UP000076874"/>
    </source>
</evidence>
<dbReference type="GO" id="GO:0003723">
    <property type="term" value="F:RNA binding"/>
    <property type="evidence" value="ECO:0007669"/>
    <property type="project" value="UniProtKB-UniRule"/>
</dbReference>
<feature type="compositionally biased region" description="Polar residues" evidence="3">
    <location>
        <begin position="23"/>
        <end position="52"/>
    </location>
</feature>
<sequence>MSQLCEEAVQRSPAVSLPGGNAESASVGGTPNSRVSLLSPTAKSVRSASKIIQTPDRETFEKQTAELLSPIRGSGGGGYRTTGVPVDNDPFVTPSKTKVTGVQQLSATASSFRPVQESKTQENMGDTKVPKTEEVDVTGLFRAHEQVSRGLSTDLGLTRCLEISHVSQPGSNNLVEVYIGKLASLGFPFRGEKLIFTENARVYIRFTNIRDACLVHRNVELCGPGWVATFLTPSDFVQIVAPGEKFANVHEGQLDLLAVLLHNAPIGILEMEPLIYRVLQTEGDLFAFQNDVRSEEGALKAIIEYADINTAVHVAEKLNGHTIDGLHIRLELCLPPGMGRSAPARHGLTTPMPTPPRLAFNNGPTGPMAPMGMGMGMSTSTGMGPPGPINTMVPHGYGMTPFQPPHPGMNSGFLPPPPPRHQPTPPCNGMGGNPQVALVPMVVRNPFTPGAPLILEPYGPHGSPMTSMGSSPLIYPPRTPVSSLAHQGHESGPVHRSLGMPSRFPGRRGSSLRDRGANYNNGHHNQVDVNRIRNGVDVRTTVMLRNIPNKVDQRMLKAIVDESSWGKYDFMYLRIDFANDCNVGYAFINFADPLDIIDFAVARDNQPWNCFRSDKIAEISYATIQGRDCLVQKFRNSSVMLEPPHYRPKLYFTINCIQKELAGQEEPFPPPDNPSKMKRSCENAEHVGLFTPSLGQYYRDDHRRRNSQFDRGTRMAALEEIDYDSSMSHMYMPN</sequence>
<dbReference type="EMBL" id="AZHD01000019">
    <property type="protein sequence ID" value="OAA55600.1"/>
    <property type="molecule type" value="Genomic_DNA"/>
</dbReference>
<dbReference type="InterPro" id="IPR035979">
    <property type="entry name" value="RBD_domain_sf"/>
</dbReference>
<feature type="region of interest" description="Disordered" evidence="3">
    <location>
        <begin position="482"/>
        <end position="510"/>
    </location>
</feature>
<name>A0A162MFZ5_9HYPO</name>
<evidence type="ECO:0000256" key="3">
    <source>
        <dbReference type="SAM" id="MobiDB-lite"/>
    </source>
</evidence>
<evidence type="ECO:0000256" key="1">
    <source>
        <dbReference type="ARBA" id="ARBA00022884"/>
    </source>
</evidence>
<comment type="caution">
    <text evidence="5">The sequence shown here is derived from an EMBL/GenBank/DDBJ whole genome shotgun (WGS) entry which is preliminary data.</text>
</comment>
<feature type="domain" description="RRM" evidence="4">
    <location>
        <begin position="540"/>
        <end position="624"/>
    </location>
</feature>
<accession>A0A162MFZ5</accession>
<dbReference type="CDD" id="cd12532">
    <property type="entry name" value="RRM3_MEI2_fungi"/>
    <property type="match status" value="1"/>
</dbReference>
<keyword evidence="6" id="KW-1185">Reference proteome</keyword>
<dbReference type="Pfam" id="PF04059">
    <property type="entry name" value="RRM_2"/>
    <property type="match status" value="1"/>
</dbReference>
<keyword evidence="1 2" id="KW-0694">RNA-binding</keyword>
<dbReference type="OrthoDB" id="417481at2759"/>
<evidence type="ECO:0000313" key="5">
    <source>
        <dbReference type="EMBL" id="OAA55600.1"/>
    </source>
</evidence>
<reference evidence="5 6" key="1">
    <citation type="journal article" date="2016" name="Genome Biol. Evol.">
        <title>Divergent and convergent evolution of fungal pathogenicity.</title>
        <authorList>
            <person name="Shang Y."/>
            <person name="Xiao G."/>
            <person name="Zheng P."/>
            <person name="Cen K."/>
            <person name="Zhan S."/>
            <person name="Wang C."/>
        </authorList>
    </citation>
    <scope>NUCLEOTIDE SEQUENCE [LARGE SCALE GENOMIC DNA]</scope>
    <source>
        <strain evidence="5 6">RCEF 264</strain>
    </source>
</reference>
<dbReference type="PANTHER" id="PTHR23189">
    <property type="entry name" value="RNA RECOGNITION MOTIF-CONTAINING"/>
    <property type="match status" value="1"/>
</dbReference>
<dbReference type="AlphaFoldDB" id="A0A162MFZ5"/>
<organism evidence="5 6">
    <name type="scientific">Niveomyces insectorum RCEF 264</name>
    <dbReference type="NCBI Taxonomy" id="1081102"/>
    <lineage>
        <taxon>Eukaryota</taxon>
        <taxon>Fungi</taxon>
        <taxon>Dikarya</taxon>
        <taxon>Ascomycota</taxon>
        <taxon>Pezizomycotina</taxon>
        <taxon>Sordariomycetes</taxon>
        <taxon>Hypocreomycetidae</taxon>
        <taxon>Hypocreales</taxon>
        <taxon>Cordycipitaceae</taxon>
        <taxon>Niveomyces</taxon>
    </lineage>
</organism>
<dbReference type="STRING" id="1081102.A0A162MFZ5"/>
<dbReference type="InterPro" id="IPR034862">
    <property type="entry name" value="Fungal_Mei2-like_RRM3"/>
</dbReference>